<evidence type="ECO:0000256" key="1">
    <source>
        <dbReference type="SAM" id="Phobius"/>
    </source>
</evidence>
<feature type="transmembrane region" description="Helical" evidence="1">
    <location>
        <begin position="9"/>
        <end position="30"/>
    </location>
</feature>
<comment type="caution">
    <text evidence="2">The sequence shown here is derived from an EMBL/GenBank/DDBJ whole genome shotgun (WGS) entry which is preliminary data.</text>
</comment>
<gene>
    <name evidence="2" type="ORF">ACE5LO_11885</name>
</gene>
<evidence type="ECO:0008006" key="4">
    <source>
        <dbReference type="Google" id="ProtNLM"/>
    </source>
</evidence>
<organism evidence="2 3">
    <name type="scientific">Paenibacillus medicaginis</name>
    <dbReference type="NCBI Taxonomy" id="1470560"/>
    <lineage>
        <taxon>Bacteria</taxon>
        <taxon>Bacillati</taxon>
        <taxon>Bacillota</taxon>
        <taxon>Bacilli</taxon>
        <taxon>Bacillales</taxon>
        <taxon>Paenibacillaceae</taxon>
        <taxon>Paenibacillus</taxon>
    </lineage>
</organism>
<protein>
    <recommendedName>
        <fullName evidence="4">DUF2273 domain-containing protein</fullName>
    </recommendedName>
</protein>
<evidence type="ECO:0000313" key="3">
    <source>
        <dbReference type="Proteomes" id="UP001580430"/>
    </source>
</evidence>
<evidence type="ECO:0000313" key="2">
    <source>
        <dbReference type="EMBL" id="MFB5761091.1"/>
    </source>
</evidence>
<feature type="transmembrane region" description="Helical" evidence="1">
    <location>
        <begin position="36"/>
        <end position="54"/>
    </location>
</feature>
<proteinExistence type="predicted"/>
<accession>A0ABV5C0P2</accession>
<dbReference type="Proteomes" id="UP001580430">
    <property type="component" value="Unassembled WGS sequence"/>
</dbReference>
<keyword evidence="1" id="KW-1133">Transmembrane helix</keyword>
<dbReference type="EMBL" id="JBHIRY010000009">
    <property type="protein sequence ID" value="MFB5761091.1"/>
    <property type="molecule type" value="Genomic_DNA"/>
</dbReference>
<dbReference type="RefSeq" id="WP_375520236.1">
    <property type="nucleotide sequence ID" value="NZ_JBHIRY010000009.1"/>
</dbReference>
<keyword evidence="1" id="KW-0472">Membrane</keyword>
<keyword evidence="3" id="KW-1185">Reference proteome</keyword>
<name>A0ABV5C0P2_9BACL</name>
<keyword evidence="1" id="KW-0812">Transmembrane</keyword>
<reference evidence="2 3" key="1">
    <citation type="submission" date="2024-09" db="EMBL/GenBank/DDBJ databases">
        <title>Paenibacillus zeirhizospherea sp. nov., isolated from surface of the maize (Zea mays) roots in a horticulture field, Hungary.</title>
        <authorList>
            <person name="Marton D."/>
            <person name="Farkas M."/>
            <person name="Bedics A."/>
            <person name="Toth E."/>
            <person name="Tancsics A."/>
            <person name="Boka K."/>
            <person name="Marati G."/>
            <person name="Kriszt B."/>
            <person name="Cserhati M."/>
        </authorList>
    </citation>
    <scope>NUCLEOTIDE SEQUENCE [LARGE SCALE GENOMIC DNA]</scope>
    <source>
        <strain evidence="2 3">JCM 18446</strain>
    </source>
</reference>
<sequence length="86" mass="9379">MMLYDFFKYFGRAAIIIGIVIGFFMSLSGIVVGVTFIASSIVTGLFFIGFGALLESLHKIQKHITGEKAPEPNVQQIKNSIPGVKD</sequence>